<dbReference type="Gene3D" id="3.40.109.10">
    <property type="entry name" value="NADH Oxidase"/>
    <property type="match status" value="1"/>
</dbReference>
<dbReference type="CDD" id="cd02138">
    <property type="entry name" value="TdsD-like"/>
    <property type="match status" value="1"/>
</dbReference>
<dbReference type="InterPro" id="IPR000415">
    <property type="entry name" value="Nitroreductase-like"/>
</dbReference>
<dbReference type="GO" id="GO:0016491">
    <property type="term" value="F:oxidoreductase activity"/>
    <property type="evidence" value="ECO:0007669"/>
    <property type="project" value="UniProtKB-KW"/>
</dbReference>
<dbReference type="PANTHER" id="PTHR43673:SF10">
    <property type="entry name" value="NADH DEHYDROGENASE_NAD(P)H NITROREDUCTASE XCC3605-RELATED"/>
    <property type="match status" value="1"/>
</dbReference>
<protein>
    <submittedName>
        <fullName evidence="4">Nitroreductase family protein</fullName>
    </submittedName>
</protein>
<evidence type="ECO:0000259" key="3">
    <source>
        <dbReference type="Pfam" id="PF00881"/>
    </source>
</evidence>
<dbReference type="PANTHER" id="PTHR43673">
    <property type="entry name" value="NAD(P)H NITROREDUCTASE YDGI-RELATED"/>
    <property type="match status" value="1"/>
</dbReference>
<dbReference type="InterPro" id="IPR029479">
    <property type="entry name" value="Nitroreductase"/>
</dbReference>
<sequence>MNYLCTIKLKMISKPQDLLSLMKTRHSGRSYDHTRAISQKEMDILIEAVRLTPSCFGDEPWRYMICNKQSNQNAWKKLLNCLDESNQKWAKDAQILIISLSARNFRKSDKGENFWANHDTGAANYGLMLQAAAMNLMAHQMGGFDRDKIVKEFDISGDFNVMSVIAVGYEEEGAEIKEKKRKPIEEIFFYDEWPAS</sequence>
<keyword evidence="2" id="KW-0560">Oxidoreductase</keyword>
<evidence type="ECO:0000256" key="2">
    <source>
        <dbReference type="ARBA" id="ARBA00023002"/>
    </source>
</evidence>
<evidence type="ECO:0000256" key="1">
    <source>
        <dbReference type="ARBA" id="ARBA00007118"/>
    </source>
</evidence>
<evidence type="ECO:0000313" key="4">
    <source>
        <dbReference type="EMBL" id="XBS66750.1"/>
    </source>
</evidence>
<organism evidence="4">
    <name type="scientific">Wolbachia endosymbiont of Armadillidium arcangelii</name>
    <dbReference type="NCBI Taxonomy" id="3158571"/>
    <lineage>
        <taxon>Bacteria</taxon>
        <taxon>Pseudomonadati</taxon>
        <taxon>Pseudomonadota</taxon>
        <taxon>Alphaproteobacteria</taxon>
        <taxon>Rickettsiales</taxon>
        <taxon>Anaplasmataceae</taxon>
        <taxon>Wolbachieae</taxon>
        <taxon>Wolbachia</taxon>
    </lineage>
</organism>
<accession>A0AAU7Q143</accession>
<gene>
    <name evidence="4" type="ORF">ABLO99_05925</name>
</gene>
<dbReference type="RefSeq" id="WP_047759573.1">
    <property type="nucleotide sequence ID" value="NZ_CP157942.1"/>
</dbReference>
<dbReference type="Pfam" id="PF00881">
    <property type="entry name" value="Nitroreductase"/>
    <property type="match status" value="1"/>
</dbReference>
<dbReference type="AlphaFoldDB" id="A0AAU7Q143"/>
<dbReference type="EMBL" id="CP157942">
    <property type="protein sequence ID" value="XBS66750.1"/>
    <property type="molecule type" value="Genomic_DNA"/>
</dbReference>
<reference evidence="4" key="1">
    <citation type="submission" date="2024-06" db="EMBL/GenBank/DDBJ databases">
        <authorList>
            <person name="Dussert Y."/>
            <person name="Peccoud J."/>
            <person name="Pigeault R."/>
        </authorList>
    </citation>
    <scope>NUCLEOTIDE SEQUENCE</scope>
    <source>
        <strain evidence="4">WArc</strain>
    </source>
</reference>
<name>A0AAU7Q143_9RICK</name>
<comment type="similarity">
    <text evidence="1">Belongs to the nitroreductase family.</text>
</comment>
<dbReference type="SUPFAM" id="SSF55469">
    <property type="entry name" value="FMN-dependent nitroreductase-like"/>
    <property type="match status" value="1"/>
</dbReference>
<feature type="domain" description="Nitroreductase" evidence="3">
    <location>
        <begin position="23"/>
        <end position="169"/>
    </location>
</feature>
<proteinExistence type="inferred from homology"/>